<dbReference type="InterPro" id="IPR005195">
    <property type="entry name" value="Glyco_hydro_65_M"/>
</dbReference>
<dbReference type="InterPro" id="IPR012341">
    <property type="entry name" value="6hp_glycosidase-like_sf"/>
</dbReference>
<dbReference type="PIRSF" id="PIRSF036289">
    <property type="entry name" value="Glycosyl_hydrolase_malt_phosph"/>
    <property type="match status" value="1"/>
</dbReference>
<dbReference type="PANTHER" id="PTHR11051:SF8">
    <property type="entry name" value="PROTEIN-GLUCOSYLGALACTOSYLHYDROXYLYSINE GLUCOSIDASE"/>
    <property type="match status" value="1"/>
</dbReference>
<evidence type="ECO:0000313" key="10">
    <source>
        <dbReference type="Proteomes" id="UP000244896"/>
    </source>
</evidence>
<evidence type="ECO:0000256" key="3">
    <source>
        <dbReference type="ARBA" id="ARBA00022679"/>
    </source>
</evidence>
<evidence type="ECO:0000259" key="8">
    <source>
        <dbReference type="Pfam" id="PF03636"/>
    </source>
</evidence>
<evidence type="ECO:0000256" key="5">
    <source>
        <dbReference type="PIRSR" id="PIRSR036289-51"/>
    </source>
</evidence>
<evidence type="ECO:0000259" key="7">
    <source>
        <dbReference type="Pfam" id="PF03633"/>
    </source>
</evidence>
<evidence type="ECO:0000313" key="9">
    <source>
        <dbReference type="EMBL" id="AWI10218.1"/>
    </source>
</evidence>
<dbReference type="Gene3D" id="2.70.98.40">
    <property type="entry name" value="Glycoside hydrolase, family 65, N-terminal domain"/>
    <property type="match status" value="1"/>
</dbReference>
<feature type="domain" description="Glycoside hydrolase family 65 central catalytic" evidence="6">
    <location>
        <begin position="296"/>
        <end position="677"/>
    </location>
</feature>
<dbReference type="Pfam" id="PF03636">
    <property type="entry name" value="Glyco_hydro_65N"/>
    <property type="match status" value="1"/>
</dbReference>
<evidence type="ECO:0000256" key="1">
    <source>
        <dbReference type="ARBA" id="ARBA00006768"/>
    </source>
</evidence>
<dbReference type="KEGG" id="elut:CKA38_14035"/>
<feature type="binding site" evidence="5">
    <location>
        <begin position="329"/>
        <end position="330"/>
    </location>
    <ligand>
        <name>substrate</name>
    </ligand>
</feature>
<dbReference type="GO" id="GO:0016757">
    <property type="term" value="F:glycosyltransferase activity"/>
    <property type="evidence" value="ECO:0007669"/>
    <property type="project" value="UniProtKB-KW"/>
</dbReference>
<feature type="binding site" evidence="5">
    <location>
        <begin position="585"/>
        <end position="586"/>
    </location>
    <ligand>
        <name>substrate</name>
    </ligand>
</feature>
<feature type="domain" description="Glycoside hydrolase family 65 C-terminal" evidence="7">
    <location>
        <begin position="687"/>
        <end position="746"/>
    </location>
</feature>
<feature type="active site" description="Proton donor" evidence="4">
    <location>
        <position position="471"/>
    </location>
</feature>
<accession>A0A2U8E5K7</accession>
<dbReference type="OrthoDB" id="9758855at2"/>
<keyword evidence="3" id="KW-0808">Transferase</keyword>
<dbReference type="Gene3D" id="2.60.420.10">
    <property type="entry name" value="Maltose phosphorylase, domain 3"/>
    <property type="match status" value="1"/>
</dbReference>
<evidence type="ECO:0000256" key="4">
    <source>
        <dbReference type="PIRSR" id="PIRSR036289-50"/>
    </source>
</evidence>
<dbReference type="RefSeq" id="WP_108826121.1">
    <property type="nucleotide sequence ID" value="NZ_CP023004.1"/>
</dbReference>
<evidence type="ECO:0000259" key="6">
    <source>
        <dbReference type="Pfam" id="PF03632"/>
    </source>
</evidence>
<dbReference type="SUPFAM" id="SSF74650">
    <property type="entry name" value="Galactose mutarotase-like"/>
    <property type="match status" value="1"/>
</dbReference>
<dbReference type="AlphaFoldDB" id="A0A2U8E5K7"/>
<dbReference type="InterPro" id="IPR008928">
    <property type="entry name" value="6-hairpin_glycosidase_sf"/>
</dbReference>
<reference evidence="9 10" key="1">
    <citation type="journal article" date="2018" name="Syst. Appl. Microbiol.">
        <title>Ereboglobus luteus gen. nov. sp. nov. from cockroach guts, and new insights into the oxygen relationship of the genera Opitutus and Didymococcus (Verrucomicrobia: Opitutaceae).</title>
        <authorList>
            <person name="Tegtmeier D."/>
            <person name="Belitz A."/>
            <person name="Radek R."/>
            <person name="Heimerl T."/>
            <person name="Brune A."/>
        </authorList>
    </citation>
    <scope>NUCLEOTIDE SEQUENCE [LARGE SCALE GENOMIC DNA]</scope>
    <source>
        <strain evidence="9 10">Ho45</strain>
    </source>
</reference>
<keyword evidence="9" id="KW-0378">Hydrolase</keyword>
<dbReference type="SUPFAM" id="SSF48208">
    <property type="entry name" value="Six-hairpin glycosidases"/>
    <property type="match status" value="1"/>
</dbReference>
<dbReference type="InterPro" id="IPR017045">
    <property type="entry name" value="Malt_Pase/Glycosyl_Hdrlase"/>
</dbReference>
<proteinExistence type="inferred from homology"/>
<dbReference type="InterPro" id="IPR037018">
    <property type="entry name" value="GH65_N"/>
</dbReference>
<dbReference type="GO" id="GO:0004553">
    <property type="term" value="F:hydrolase activity, hydrolyzing O-glycosyl compounds"/>
    <property type="evidence" value="ECO:0007669"/>
    <property type="project" value="TreeGrafter"/>
</dbReference>
<comment type="similarity">
    <text evidence="1">Belongs to the glycosyl hydrolase 65 family.</text>
</comment>
<organism evidence="9 10">
    <name type="scientific">Ereboglobus luteus</name>
    <dbReference type="NCBI Taxonomy" id="1796921"/>
    <lineage>
        <taxon>Bacteria</taxon>
        <taxon>Pseudomonadati</taxon>
        <taxon>Verrucomicrobiota</taxon>
        <taxon>Opitutia</taxon>
        <taxon>Opitutales</taxon>
        <taxon>Opitutaceae</taxon>
        <taxon>Ereboglobus</taxon>
    </lineage>
</organism>
<dbReference type="InterPro" id="IPR011013">
    <property type="entry name" value="Gal_mutarotase_sf_dom"/>
</dbReference>
<dbReference type="EMBL" id="CP023004">
    <property type="protein sequence ID" value="AWI10218.1"/>
    <property type="molecule type" value="Genomic_DNA"/>
</dbReference>
<dbReference type="InterPro" id="IPR005196">
    <property type="entry name" value="Glyco_hydro_65_N"/>
</dbReference>
<dbReference type="InterPro" id="IPR005194">
    <property type="entry name" value="Glyco_hydro_65_C"/>
</dbReference>
<evidence type="ECO:0000256" key="2">
    <source>
        <dbReference type="ARBA" id="ARBA00022676"/>
    </source>
</evidence>
<gene>
    <name evidence="9" type="ORF">CKA38_14035</name>
</gene>
<dbReference type="Pfam" id="PF03632">
    <property type="entry name" value="Glyco_hydro_65m"/>
    <property type="match status" value="1"/>
</dbReference>
<feature type="domain" description="Glycoside hydrolase family 65 N-terminal" evidence="8">
    <location>
        <begin position="11"/>
        <end position="239"/>
    </location>
</feature>
<dbReference type="Pfam" id="PF03633">
    <property type="entry name" value="Glyco_hydro_65C"/>
    <property type="match status" value="1"/>
</dbReference>
<protein>
    <submittedName>
        <fullName evidence="9">Family 65 glycosyl hydrolase</fullName>
    </submittedName>
</protein>
<dbReference type="Gene3D" id="1.50.10.10">
    <property type="match status" value="1"/>
</dbReference>
<sequence length="757" mass="83969">MNEYSSWIVETEGFDAGEVAKNGSKFMIGNGAVGVRGTLDEFSREQLVACTLSGLYDKVGDLWREPVNAPNPFFLRITCDGAPVSVLDSACTVLRHTQSVDMRGAVHARDTVFQTSAGIVLRVQSERWLSLDDTSLGASRIRITPDRPCKLTVELGIDGDTWDLNGPHLTHFQAHEEDEIDTLCALTHENAIPVVVAQAVQRDPHSPGVFSFNAENSIVRRFDIEAMAGHTCSFTKFAAFSFGQNARQDAVAACRRALAIGYDTMLGASRAIWDRRWANSDVQIDGDAVAQLGMRHSIYNLLIVAPQTDRASIPARGLSGQVYKGGIFWDTEIFMLPFFDHTQPALSGALVRYRIRTLDGARRKAAEYGCRGAFYAWESQDTGDDACTHFNVTDVFTQRPMRTYFRDKQIHVSADVALAIWRHYHMTGDAGVLLDGGAEVILECARFFISYAWYKPEKDRYEILDVVGPDEYHERVNNNAFTNVMVRATLRIALDAINALGEIDASFQAKLIKRLDYEDDLVRLRDMIDKLHMPAPDKVTGIIPQFDGYLKLEDIGVDELKKRILKQHEYWGGGHGLATTTQVIKQADVVLMLHLFGDEYADEVKRANWEYYESRCEHGSSLSACAHALVAAATGGGERAYDYFLRTATIDLTGESKQFLGAHYIGGTHPAANGGAWMVAVQGFAGLRIGREHIILNPSLPKKWSKLVFRFQWRCQWFSVCITPGQAIITADSANTAPVAFCVAGKCRALSPGEKLS</sequence>
<keyword evidence="2" id="KW-0328">Glycosyltransferase</keyword>
<dbReference type="Proteomes" id="UP000244896">
    <property type="component" value="Chromosome"/>
</dbReference>
<dbReference type="GO" id="GO:0030246">
    <property type="term" value="F:carbohydrate binding"/>
    <property type="evidence" value="ECO:0007669"/>
    <property type="project" value="InterPro"/>
</dbReference>
<dbReference type="PANTHER" id="PTHR11051">
    <property type="entry name" value="GLYCOSYL HYDROLASE-RELATED"/>
    <property type="match status" value="1"/>
</dbReference>
<keyword evidence="10" id="KW-1185">Reference proteome</keyword>
<name>A0A2U8E5K7_9BACT</name>
<dbReference type="GO" id="GO:0005975">
    <property type="term" value="P:carbohydrate metabolic process"/>
    <property type="evidence" value="ECO:0007669"/>
    <property type="project" value="InterPro"/>
</dbReference>